<name>K9EDV7_9ACTO</name>
<dbReference type="SMART" id="SM00331">
    <property type="entry name" value="PP2C_SIG"/>
    <property type="match status" value="1"/>
</dbReference>
<proteinExistence type="predicted"/>
<evidence type="ECO:0000313" key="4">
    <source>
        <dbReference type="EMBL" id="EKU95374.1"/>
    </source>
</evidence>
<comment type="caution">
    <text evidence="4">The sequence shown here is derived from an EMBL/GenBank/DDBJ whole genome shotgun (WGS) entry which is preliminary data.</text>
</comment>
<dbReference type="HOGENOM" id="CLU_025431_1_1_11"/>
<dbReference type="eggNOG" id="COG0631">
    <property type="taxonomic scope" value="Bacteria"/>
</dbReference>
<dbReference type="SMART" id="SM00332">
    <property type="entry name" value="PP2Cc"/>
    <property type="match status" value="1"/>
</dbReference>
<dbReference type="EMBL" id="AGWL01000003">
    <property type="protein sequence ID" value="EKU95374.1"/>
    <property type="molecule type" value="Genomic_DNA"/>
</dbReference>
<keyword evidence="2" id="KW-0812">Transmembrane</keyword>
<accession>K9EDV7</accession>
<feature type="compositionally biased region" description="Low complexity" evidence="1">
    <location>
        <begin position="410"/>
        <end position="445"/>
    </location>
</feature>
<dbReference type="SUPFAM" id="SSF81606">
    <property type="entry name" value="PP2C-like"/>
    <property type="match status" value="1"/>
</dbReference>
<feature type="region of interest" description="Disordered" evidence="1">
    <location>
        <begin position="404"/>
        <end position="445"/>
    </location>
</feature>
<dbReference type="InterPro" id="IPR015655">
    <property type="entry name" value="PP2C"/>
</dbReference>
<keyword evidence="2" id="KW-0472">Membrane</keyword>
<dbReference type="InterPro" id="IPR036457">
    <property type="entry name" value="PPM-type-like_dom_sf"/>
</dbReference>
<dbReference type="CDD" id="cd00143">
    <property type="entry name" value="PP2Cc"/>
    <property type="match status" value="1"/>
</dbReference>
<dbReference type="Pfam" id="PF13672">
    <property type="entry name" value="PP2C_2"/>
    <property type="match status" value="1"/>
</dbReference>
<dbReference type="Proteomes" id="UP000009888">
    <property type="component" value="Unassembled WGS sequence"/>
</dbReference>
<dbReference type="PROSITE" id="PS51746">
    <property type="entry name" value="PPM_2"/>
    <property type="match status" value="1"/>
</dbReference>
<reference evidence="4 5" key="1">
    <citation type="submission" date="2012-09" db="EMBL/GenBank/DDBJ databases">
        <title>The Genome Sequence of Actinobaculum massiliae ACS-171-V-COL2.</title>
        <authorList>
            <consortium name="The Broad Institute Genome Sequencing Platform"/>
            <person name="Earl A."/>
            <person name="Ward D."/>
            <person name="Feldgarden M."/>
            <person name="Gevers D."/>
            <person name="Saerens B."/>
            <person name="Vaneechoutte M."/>
            <person name="Walker B."/>
            <person name="Young S.K."/>
            <person name="Zeng Q."/>
            <person name="Gargeya S."/>
            <person name="Fitzgerald M."/>
            <person name="Haas B."/>
            <person name="Abouelleil A."/>
            <person name="Alvarado L."/>
            <person name="Arachchi H.M."/>
            <person name="Berlin A."/>
            <person name="Chapman S.B."/>
            <person name="Goldberg J."/>
            <person name="Griggs A."/>
            <person name="Gujja S."/>
            <person name="Hansen M."/>
            <person name="Howarth C."/>
            <person name="Imamovic A."/>
            <person name="Larimer J."/>
            <person name="McCowen C."/>
            <person name="Montmayeur A."/>
            <person name="Murphy C."/>
            <person name="Neiman D."/>
            <person name="Pearson M."/>
            <person name="Priest M."/>
            <person name="Roberts A."/>
            <person name="Saif S."/>
            <person name="Shea T."/>
            <person name="Sisk P."/>
            <person name="Sykes S."/>
            <person name="Wortman J."/>
            <person name="Nusbaum C."/>
            <person name="Birren B."/>
        </authorList>
    </citation>
    <scope>NUCLEOTIDE SEQUENCE [LARGE SCALE GENOMIC DNA]</scope>
    <source>
        <strain evidence="5">ACS-171-V-Col2</strain>
    </source>
</reference>
<protein>
    <recommendedName>
        <fullName evidence="3">PPM-type phosphatase domain-containing protein</fullName>
    </recommendedName>
</protein>
<organism evidence="4 5">
    <name type="scientific">Actinobaculum massiliense ACS-171-V-Col2</name>
    <dbReference type="NCBI Taxonomy" id="883066"/>
    <lineage>
        <taxon>Bacteria</taxon>
        <taxon>Bacillati</taxon>
        <taxon>Actinomycetota</taxon>
        <taxon>Actinomycetes</taxon>
        <taxon>Actinomycetales</taxon>
        <taxon>Actinomycetaceae</taxon>
        <taxon>Actinobaculum</taxon>
    </lineage>
</organism>
<dbReference type="AlphaFoldDB" id="K9EDV7"/>
<keyword evidence="2" id="KW-1133">Transmembrane helix</keyword>
<dbReference type="InterPro" id="IPR001932">
    <property type="entry name" value="PPM-type_phosphatase-like_dom"/>
</dbReference>
<dbReference type="PATRIC" id="fig|883066.3.peg.763"/>
<evidence type="ECO:0000256" key="1">
    <source>
        <dbReference type="SAM" id="MobiDB-lite"/>
    </source>
</evidence>
<feature type="domain" description="PPM-type phosphatase" evidence="3">
    <location>
        <begin position="7"/>
        <end position="239"/>
    </location>
</feature>
<dbReference type="GO" id="GO:0004722">
    <property type="term" value="F:protein serine/threonine phosphatase activity"/>
    <property type="evidence" value="ECO:0007669"/>
    <property type="project" value="InterPro"/>
</dbReference>
<dbReference type="STRING" id="202789.GCA_001457435_01390"/>
<gene>
    <name evidence="4" type="ORF">HMPREF9233_00739</name>
</gene>
<dbReference type="Gene3D" id="3.60.40.10">
    <property type="entry name" value="PPM-type phosphatase domain"/>
    <property type="match status" value="1"/>
</dbReference>
<evidence type="ECO:0000259" key="3">
    <source>
        <dbReference type="PROSITE" id="PS51746"/>
    </source>
</evidence>
<sequence>MSDIRLRYAAFSDVGLVRSNNQDAGYASPHLIAVADGMGGAAAGDVASSVAISHLAEIDDSHAADDLLPLLRKAVNDAHEDMLGRVAENPKLAGLGTTCIAILRSSNKLGMIHIGDSRAYLMRGGEMKQVTHDHTLVQYLVDHGQLTPEEAEHHPQRNVIMRALGDTPGEVELDESIREAQPGDRWLLCSDGLFGVVTLDTISHAMAMIEDLHELGEHLIDLALAAGAPDNVTVVLADVLEDTDGEHGPSQAVVVGSAAHDYRRPTRGGTSAAARAAKLTAGNNSANSANLATEDSANTKTSHKQRFGLAGLTAALAVLALLVAGCFFAYRWTQSRFYVGTDSGRVLIYRGIPQVIGSLHLSSPIEETGLLVEDLTPVAQDRLEQPITRGSLAEIRDVVENLKSQVVPDEATSSPSETESSPSPAAPATPSANSAESSNSSEAGE</sequence>
<evidence type="ECO:0000256" key="2">
    <source>
        <dbReference type="SAM" id="Phobius"/>
    </source>
</evidence>
<dbReference type="RefSeq" id="WP_007000945.1">
    <property type="nucleotide sequence ID" value="NZ_JH992955.1"/>
</dbReference>
<dbReference type="PANTHER" id="PTHR47992">
    <property type="entry name" value="PROTEIN PHOSPHATASE"/>
    <property type="match status" value="1"/>
</dbReference>
<evidence type="ECO:0000313" key="5">
    <source>
        <dbReference type="Proteomes" id="UP000009888"/>
    </source>
</evidence>
<keyword evidence="5" id="KW-1185">Reference proteome</keyword>
<feature type="transmembrane region" description="Helical" evidence="2">
    <location>
        <begin position="307"/>
        <end position="330"/>
    </location>
</feature>